<dbReference type="Gene3D" id="1.10.10.10">
    <property type="entry name" value="Winged helix-like DNA-binding domain superfamily/Winged helix DNA-binding domain"/>
    <property type="match status" value="1"/>
</dbReference>
<dbReference type="NCBIfam" id="TIGR02944">
    <property type="entry name" value="suf_reg_Xantho"/>
    <property type="match status" value="1"/>
</dbReference>
<dbReference type="InterPro" id="IPR014290">
    <property type="entry name" value="SUF_FeS_clus_asmbl_reg"/>
</dbReference>
<dbReference type="InterPro" id="IPR030489">
    <property type="entry name" value="TR_Rrf2-type_CS"/>
</dbReference>
<dbReference type="AlphaFoldDB" id="A0A839SXX2"/>
<proteinExistence type="predicted"/>
<dbReference type="InterPro" id="IPR036390">
    <property type="entry name" value="WH_DNA-bd_sf"/>
</dbReference>
<protein>
    <submittedName>
        <fullName evidence="1">FeS assembly SUF system regulator</fullName>
    </submittedName>
</protein>
<dbReference type="Pfam" id="PF02082">
    <property type="entry name" value="Rrf2"/>
    <property type="match status" value="1"/>
</dbReference>
<gene>
    <name evidence="1" type="ORF">FHR98_002099</name>
</gene>
<name>A0A839SXX2_9PROT</name>
<dbReference type="EMBL" id="JACHXA010000005">
    <property type="protein sequence ID" value="MBB3065803.1"/>
    <property type="molecule type" value="Genomic_DNA"/>
</dbReference>
<accession>A0A839SXX2</accession>
<dbReference type="Proteomes" id="UP000581135">
    <property type="component" value="Unassembled WGS sequence"/>
</dbReference>
<dbReference type="GO" id="GO:0003700">
    <property type="term" value="F:DNA-binding transcription factor activity"/>
    <property type="evidence" value="ECO:0007669"/>
    <property type="project" value="TreeGrafter"/>
</dbReference>
<dbReference type="PROSITE" id="PS01332">
    <property type="entry name" value="HTH_RRF2_1"/>
    <property type="match status" value="1"/>
</dbReference>
<dbReference type="PANTHER" id="PTHR33221">
    <property type="entry name" value="WINGED HELIX-TURN-HELIX TRANSCRIPTIONAL REGULATOR, RRF2 FAMILY"/>
    <property type="match status" value="1"/>
</dbReference>
<comment type="caution">
    <text evidence="1">The sequence shown here is derived from an EMBL/GenBank/DDBJ whole genome shotgun (WGS) entry which is preliminary data.</text>
</comment>
<dbReference type="InterPro" id="IPR000944">
    <property type="entry name" value="Tscrpt_reg_Rrf2"/>
</dbReference>
<dbReference type="GO" id="GO:0005829">
    <property type="term" value="C:cytosol"/>
    <property type="evidence" value="ECO:0007669"/>
    <property type="project" value="TreeGrafter"/>
</dbReference>
<dbReference type="NCBIfam" id="TIGR00738">
    <property type="entry name" value="rrf2_super"/>
    <property type="match status" value="1"/>
</dbReference>
<evidence type="ECO:0000313" key="2">
    <source>
        <dbReference type="Proteomes" id="UP000581135"/>
    </source>
</evidence>
<reference evidence="1 2" key="1">
    <citation type="submission" date="2020-08" db="EMBL/GenBank/DDBJ databases">
        <title>Genomic Encyclopedia of Type Strains, Phase III (KMG-III): the genomes of soil and plant-associated and newly described type strains.</title>
        <authorList>
            <person name="Whitman W."/>
        </authorList>
    </citation>
    <scope>NUCLEOTIDE SEQUENCE [LARGE SCALE GENOMIC DNA]</scope>
    <source>
        <strain evidence="1 2">CECT 8803</strain>
    </source>
</reference>
<evidence type="ECO:0000313" key="1">
    <source>
        <dbReference type="EMBL" id="MBB3065803.1"/>
    </source>
</evidence>
<dbReference type="InterPro" id="IPR036388">
    <property type="entry name" value="WH-like_DNA-bd_sf"/>
</dbReference>
<dbReference type="PANTHER" id="PTHR33221:SF2">
    <property type="entry name" value="TRANSCRIPTIONAL REGULATOR"/>
    <property type="match status" value="1"/>
</dbReference>
<dbReference type="PROSITE" id="PS51197">
    <property type="entry name" value="HTH_RRF2_2"/>
    <property type="match status" value="1"/>
</dbReference>
<keyword evidence="2" id="KW-1185">Reference proteome</keyword>
<sequence>MFRLNRLTDYAVVVMTQLATRGDQTTLSAQQLSRDTAVPLPTVSKVLTLLAKGGLITSHRGASGGYALTRPAVEISVAAIIEAIEGPIALTACVDGSADSCGVESLCPMRGTWDRVNHAIQSALDEVTLQEMTASFFDFPAVSPVSAPLTSSAGKSSGRAD</sequence>
<organism evidence="1 2">
    <name type="scientific">Limibacillus halophilus</name>
    <dbReference type="NCBI Taxonomy" id="1579333"/>
    <lineage>
        <taxon>Bacteria</taxon>
        <taxon>Pseudomonadati</taxon>
        <taxon>Pseudomonadota</taxon>
        <taxon>Alphaproteobacteria</taxon>
        <taxon>Rhodospirillales</taxon>
        <taxon>Rhodovibrionaceae</taxon>
        <taxon>Limibacillus</taxon>
    </lineage>
</organism>
<dbReference type="SUPFAM" id="SSF46785">
    <property type="entry name" value="Winged helix' DNA-binding domain"/>
    <property type="match status" value="1"/>
</dbReference>
<dbReference type="RefSeq" id="WP_183416625.1">
    <property type="nucleotide sequence ID" value="NZ_JACHXA010000005.1"/>
</dbReference>